<dbReference type="Pfam" id="PF16868">
    <property type="entry name" value="NMT1_3"/>
    <property type="match status" value="1"/>
</dbReference>
<evidence type="ECO:0000313" key="2">
    <source>
        <dbReference type="EMBL" id="SNR55517.1"/>
    </source>
</evidence>
<dbReference type="Proteomes" id="UP000198403">
    <property type="component" value="Unassembled WGS sequence"/>
</dbReference>
<protein>
    <recommendedName>
        <fullName evidence="4">TRAP transporter solute receptor, TAXI family</fullName>
    </recommendedName>
</protein>
<reference evidence="2 3" key="1">
    <citation type="submission" date="2017-06" db="EMBL/GenBank/DDBJ databases">
        <authorList>
            <person name="Kim H.J."/>
            <person name="Triplett B.A."/>
        </authorList>
    </citation>
    <scope>NUCLEOTIDE SEQUENCE [LARGE SCALE GENOMIC DNA]</scope>
    <source>
        <strain evidence="2 3">DSM 44272</strain>
    </source>
</reference>
<keyword evidence="1" id="KW-0732">Signal</keyword>
<sequence length="339" mass="35144">MTSGSITASGRRPRLFLAAGLAASMVLTACGGDEPDGGGGGGGETAAEERNENLTFATGGTGGVYYPYGGGIANLLSAELPGVTVTVQETNASVDNMLLLESGQAQMVFALGDVVADAVAGENTFEEPLDVCSLGNIYNNYVHFFTTADTGITSVEDLKGKRVSPGAVGSASEVTADRIMQAAGVDPQADIERVQLGVAETVAAIQDGTVDAGAWSGGLPTGAIVDLASSEELVLLDTGEYADELAEEYGDYYFADDIPAGTYEGQDEDVPNVVSPNILVVRTDMDESLQEDITRTIFENKEQLLTVHPAAEELDPATAADIEFIETCPGAQAYFDSAN</sequence>
<feature type="chain" id="PRO_5039014847" description="TRAP transporter solute receptor, TAXI family" evidence="1">
    <location>
        <begin position="30"/>
        <end position="339"/>
    </location>
</feature>
<dbReference type="InterPro" id="IPR011852">
    <property type="entry name" value="TRAP_TAXI"/>
</dbReference>
<evidence type="ECO:0000313" key="3">
    <source>
        <dbReference type="Proteomes" id="UP000198403"/>
    </source>
</evidence>
<feature type="signal peptide" evidence="1">
    <location>
        <begin position="1"/>
        <end position="29"/>
    </location>
</feature>
<accession>A0A238X9A3</accession>
<dbReference type="OrthoDB" id="5582316at2"/>
<keyword evidence="3" id="KW-1185">Reference proteome</keyword>
<dbReference type="Gene3D" id="3.40.190.10">
    <property type="entry name" value="Periplasmic binding protein-like II"/>
    <property type="match status" value="2"/>
</dbReference>
<evidence type="ECO:0008006" key="4">
    <source>
        <dbReference type="Google" id="ProtNLM"/>
    </source>
</evidence>
<dbReference type="NCBIfam" id="TIGR02122">
    <property type="entry name" value="TRAP_TAXI"/>
    <property type="match status" value="1"/>
</dbReference>
<dbReference type="SUPFAM" id="SSF53850">
    <property type="entry name" value="Periplasmic binding protein-like II"/>
    <property type="match status" value="1"/>
</dbReference>
<dbReference type="CDD" id="cd13569">
    <property type="entry name" value="PBP2_TAXI_TRAP_like_1"/>
    <property type="match status" value="1"/>
</dbReference>
<dbReference type="PANTHER" id="PTHR42941:SF1">
    <property type="entry name" value="SLL1037 PROTEIN"/>
    <property type="match status" value="1"/>
</dbReference>
<dbReference type="RefSeq" id="WP_089336885.1">
    <property type="nucleotide sequence ID" value="NZ_FZNO01000012.1"/>
</dbReference>
<dbReference type="EMBL" id="FZNO01000012">
    <property type="protein sequence ID" value="SNR55517.1"/>
    <property type="molecule type" value="Genomic_DNA"/>
</dbReference>
<dbReference type="PANTHER" id="PTHR42941">
    <property type="entry name" value="SLL1037 PROTEIN"/>
    <property type="match status" value="1"/>
</dbReference>
<evidence type="ECO:0000256" key="1">
    <source>
        <dbReference type="SAM" id="SignalP"/>
    </source>
</evidence>
<dbReference type="AlphaFoldDB" id="A0A238X9A3"/>
<gene>
    <name evidence="2" type="ORF">SAMN06272737_11283</name>
</gene>
<proteinExistence type="predicted"/>
<organism evidence="2 3">
    <name type="scientific">Blastococcus mobilis</name>
    <dbReference type="NCBI Taxonomy" id="1938746"/>
    <lineage>
        <taxon>Bacteria</taxon>
        <taxon>Bacillati</taxon>
        <taxon>Actinomycetota</taxon>
        <taxon>Actinomycetes</taxon>
        <taxon>Geodermatophilales</taxon>
        <taxon>Geodermatophilaceae</taxon>
        <taxon>Blastococcus</taxon>
    </lineage>
</organism>
<name>A0A238X9A3_9ACTN</name>